<evidence type="ECO:0000313" key="2">
    <source>
        <dbReference type="EMBL" id="NNJ16399.1"/>
    </source>
</evidence>
<proteinExistence type="predicted"/>
<comment type="caution">
    <text evidence="2">The sequence shown here is derived from an EMBL/GenBank/DDBJ whole genome shotgun (WGS) entry which is preliminary data.</text>
</comment>
<dbReference type="eggNOG" id="ENOG5031R7B">
    <property type="taxonomic scope" value="Bacteria"/>
</dbReference>
<organism evidence="2 3">
    <name type="scientific">Pseudomonas bharatica CSV86</name>
    <dbReference type="NCBI Taxonomy" id="1005395"/>
    <lineage>
        <taxon>Bacteria</taxon>
        <taxon>Pseudomonadati</taxon>
        <taxon>Pseudomonadota</taxon>
        <taxon>Gammaproteobacteria</taxon>
        <taxon>Pseudomonadales</taxon>
        <taxon>Pseudomonadaceae</taxon>
        <taxon>Pseudomonas</taxon>
        <taxon>Pseudomonas bharatica</taxon>
    </lineage>
</organism>
<dbReference type="OrthoDB" id="6965449at2"/>
<protein>
    <submittedName>
        <fullName evidence="2">Uncharacterized protein</fullName>
    </submittedName>
</protein>
<reference evidence="2 3" key="1">
    <citation type="journal article" date="2013" name="Genome Announc.">
        <title>Genome Sequence of Naphthalene-Degrading Soil Bacterium Pseudomonas putida CSV86.</title>
        <authorList>
            <person name="Phale P.S."/>
            <person name="Paliwal V."/>
            <person name="Raju S.C."/>
            <person name="Modak A."/>
            <person name="Purohit H.J."/>
        </authorList>
    </citation>
    <scope>NUCLEOTIDE SEQUENCE [LARGE SCALE GENOMIC DNA]</scope>
    <source>
        <strain evidence="2 3">CSV86</strain>
    </source>
</reference>
<dbReference type="AlphaFoldDB" id="L1M525"/>
<accession>L1M525</accession>
<dbReference type="EMBL" id="AMWJ02000002">
    <property type="protein sequence ID" value="NNJ16399.1"/>
    <property type="molecule type" value="Genomic_DNA"/>
</dbReference>
<name>L1M525_9PSED</name>
<keyword evidence="3" id="KW-1185">Reference proteome</keyword>
<sequence>MSNNYILAGAERQAQLEAAKAAFFASGGSIAVIAGCSFTPRPMRSHPQPFIKPKQPEKPEQKPSSSRRAIAERNERIAELAETMTCNQAAEEMGISSKSIRDIAFRLGIKFLPAPTGRAPRPASEFTAMAERIEALGKIGVSKVRAAKHLGITPRLLSRIAKEFGIDFPGHGKKPK</sequence>
<evidence type="ECO:0000313" key="3">
    <source>
        <dbReference type="Proteomes" id="UP000010448"/>
    </source>
</evidence>
<feature type="region of interest" description="Disordered" evidence="1">
    <location>
        <begin position="43"/>
        <end position="68"/>
    </location>
</feature>
<evidence type="ECO:0000256" key="1">
    <source>
        <dbReference type="SAM" id="MobiDB-lite"/>
    </source>
</evidence>
<gene>
    <name evidence="2" type="ORF">CSV86_014820</name>
</gene>
<dbReference type="Proteomes" id="UP000010448">
    <property type="component" value="Unassembled WGS sequence"/>
</dbReference>
<dbReference type="RefSeq" id="WP_009396405.1">
    <property type="nucleotide sequence ID" value="NZ_AMWJ02000002.1"/>
</dbReference>